<dbReference type="Proteomes" id="UP001458415">
    <property type="component" value="Unassembled WGS sequence"/>
</dbReference>
<reference evidence="2 3" key="1">
    <citation type="submission" date="2024-06" db="EMBL/GenBank/DDBJ databases">
        <title>The Natural Products Discovery Center: Release of the First 8490 Sequenced Strains for Exploring Actinobacteria Biosynthetic Diversity.</title>
        <authorList>
            <person name="Kalkreuter E."/>
            <person name="Kautsar S.A."/>
            <person name="Yang D."/>
            <person name="Bader C.D."/>
            <person name="Teijaro C.N."/>
            <person name="Fluegel L."/>
            <person name="Davis C.M."/>
            <person name="Simpson J.R."/>
            <person name="Lauterbach L."/>
            <person name="Steele A.D."/>
            <person name="Gui C."/>
            <person name="Meng S."/>
            <person name="Li G."/>
            <person name="Viehrig K."/>
            <person name="Ye F."/>
            <person name="Su P."/>
            <person name="Kiefer A.F."/>
            <person name="Nichols A."/>
            <person name="Cepeda A.J."/>
            <person name="Yan W."/>
            <person name="Fan B."/>
            <person name="Jiang Y."/>
            <person name="Adhikari A."/>
            <person name="Zheng C.-J."/>
            <person name="Schuster L."/>
            <person name="Cowan T.M."/>
            <person name="Smanski M.J."/>
            <person name="Chevrette M.G."/>
            <person name="De Carvalho L.P.S."/>
            <person name="Shen B."/>
        </authorList>
    </citation>
    <scope>NUCLEOTIDE SEQUENCE [LARGE SCALE GENOMIC DNA]</scope>
    <source>
        <strain evidence="2 3">NPDC000634</strain>
    </source>
</reference>
<evidence type="ECO:0000313" key="2">
    <source>
        <dbReference type="EMBL" id="MER6984547.1"/>
    </source>
</evidence>
<organism evidence="2 3">
    <name type="scientific">Streptomyces carpinensis</name>
    <dbReference type="NCBI Taxonomy" id="66369"/>
    <lineage>
        <taxon>Bacteria</taxon>
        <taxon>Bacillati</taxon>
        <taxon>Actinomycetota</taxon>
        <taxon>Actinomycetes</taxon>
        <taxon>Kitasatosporales</taxon>
        <taxon>Streptomycetaceae</taxon>
        <taxon>Streptomyces</taxon>
    </lineage>
</organism>
<sequence length="491" mass="53454">DHRAFLRVLQSLALTREEQRERVADWLALASDAASVVASHAQSVLGSLALDGELTHPHLAEMSHAVLFRTERKLVRAQLVLLGKVLTRDASAADELLPAVAQAFGHEDADVRERALKLAERHVKRAGSAEVRAELALAAEQLGPALRARAVATLGAAPVDAAATVYEEVLPPVPQPTRLAPAPSSVTELAEEVGAALTADAGVTGFERALDGLVRHAYGNRENLLEALEPVVARRWWVDPRYLGADRRYGDLRHGMFDTSDALDLVLATLWEKTRTDTLHGGLQQGAPAHSCVHAAFSRASDARVWEVAYRIRTEPLPLLLSTPTWSTGLLEPDELVARLDTYRRLGARVAASDFAQAQLRVRREDRSVAAAAARRASALGTAEGARLARWLTAGKPVPPVVRRRTSGTRILAESGEVLELQEDFPSSFRALGRPVSAFGESRYCYHWNNALRAQWPAMVPERRELVAVRLLRDLSDVAADDTRGTASVLP</sequence>
<comment type="caution">
    <text evidence="2">The sequence shown here is derived from an EMBL/GenBank/DDBJ whole genome shotgun (WGS) entry which is preliminary data.</text>
</comment>
<gene>
    <name evidence="2" type="ORF">ABT317_48285</name>
</gene>
<feature type="non-terminal residue" evidence="2">
    <location>
        <position position="1"/>
    </location>
</feature>
<dbReference type="Pfam" id="PF25148">
    <property type="entry name" value="DUF7824"/>
    <property type="match status" value="1"/>
</dbReference>
<protein>
    <submittedName>
        <fullName evidence="2">DUF6493 family protein</fullName>
    </submittedName>
</protein>
<evidence type="ECO:0000259" key="1">
    <source>
        <dbReference type="Pfam" id="PF25148"/>
    </source>
</evidence>
<feature type="domain" description="DUF7824" evidence="1">
    <location>
        <begin position="297"/>
        <end position="376"/>
    </location>
</feature>
<dbReference type="InterPro" id="IPR056726">
    <property type="entry name" value="DUF7824"/>
</dbReference>
<name>A0ABV1WLM1_9ACTN</name>
<accession>A0ABV1WLM1</accession>
<proteinExistence type="predicted"/>
<evidence type="ECO:0000313" key="3">
    <source>
        <dbReference type="Proteomes" id="UP001458415"/>
    </source>
</evidence>
<feature type="non-terminal residue" evidence="2">
    <location>
        <position position="491"/>
    </location>
</feature>
<keyword evidence="3" id="KW-1185">Reference proteome</keyword>
<dbReference type="EMBL" id="JBEPCU010001875">
    <property type="protein sequence ID" value="MER6984547.1"/>
    <property type="molecule type" value="Genomic_DNA"/>
</dbReference>